<gene>
    <name evidence="1" type="ORF">SOCE26_004900</name>
</gene>
<protein>
    <submittedName>
        <fullName evidence="1">Uncharacterized protein</fullName>
    </submittedName>
</protein>
<dbReference type="RefSeq" id="WP_199789562.1">
    <property type="nucleotide sequence ID" value="NZ_CP012673.1"/>
</dbReference>
<dbReference type="EMBL" id="CP012673">
    <property type="protein sequence ID" value="AUX39108.1"/>
    <property type="molecule type" value="Genomic_DNA"/>
</dbReference>
<sequence>MKVLLDTCVAPRAATLLRSLGHDVEHVGDWPEDEVLARFGDER</sequence>
<evidence type="ECO:0000313" key="1">
    <source>
        <dbReference type="EMBL" id="AUX39108.1"/>
    </source>
</evidence>
<dbReference type="Proteomes" id="UP000238348">
    <property type="component" value="Chromosome"/>
</dbReference>
<evidence type="ECO:0000313" key="2">
    <source>
        <dbReference type="Proteomes" id="UP000238348"/>
    </source>
</evidence>
<proteinExistence type="predicted"/>
<dbReference type="AlphaFoldDB" id="A0A2L0EIJ3"/>
<accession>A0A2L0EIJ3</accession>
<organism evidence="1 2">
    <name type="scientific">Sorangium cellulosum</name>
    <name type="common">Polyangium cellulosum</name>
    <dbReference type="NCBI Taxonomy" id="56"/>
    <lineage>
        <taxon>Bacteria</taxon>
        <taxon>Pseudomonadati</taxon>
        <taxon>Myxococcota</taxon>
        <taxon>Polyangia</taxon>
        <taxon>Polyangiales</taxon>
        <taxon>Polyangiaceae</taxon>
        <taxon>Sorangium</taxon>
    </lineage>
</organism>
<reference evidence="1 2" key="1">
    <citation type="submission" date="2015-09" db="EMBL/GenBank/DDBJ databases">
        <title>Sorangium comparison.</title>
        <authorList>
            <person name="Zaburannyi N."/>
            <person name="Bunk B."/>
            <person name="Overmann J."/>
            <person name="Mueller R."/>
        </authorList>
    </citation>
    <scope>NUCLEOTIDE SEQUENCE [LARGE SCALE GENOMIC DNA]</scope>
    <source>
        <strain evidence="1 2">So ce26</strain>
    </source>
</reference>
<name>A0A2L0EIJ3_SORCE</name>